<dbReference type="InterPro" id="IPR008271">
    <property type="entry name" value="Ser/Thr_kinase_AS"/>
</dbReference>
<keyword evidence="1" id="KW-0808">Transferase</keyword>
<keyword evidence="4 5" id="KW-0067">ATP-binding</keyword>
<evidence type="ECO:0000313" key="8">
    <source>
        <dbReference type="EMBL" id="PEN07942.1"/>
    </source>
</evidence>
<dbReference type="InterPro" id="IPR011009">
    <property type="entry name" value="Kinase-like_dom_sf"/>
</dbReference>
<evidence type="ECO:0000256" key="5">
    <source>
        <dbReference type="PROSITE-ProRule" id="PRU10141"/>
    </source>
</evidence>
<protein>
    <recommendedName>
        <fullName evidence="7">Protein kinase domain-containing protein</fullName>
    </recommendedName>
</protein>
<feature type="region of interest" description="Disordered" evidence="6">
    <location>
        <begin position="278"/>
        <end position="340"/>
    </location>
</feature>
<dbReference type="PROSITE" id="PS50011">
    <property type="entry name" value="PROTEIN_KINASE_DOM"/>
    <property type="match status" value="1"/>
</dbReference>
<dbReference type="Pfam" id="PF08308">
    <property type="entry name" value="PEGA"/>
    <property type="match status" value="2"/>
</dbReference>
<comment type="caution">
    <text evidence="8">The sequence shown here is derived from an EMBL/GenBank/DDBJ whole genome shotgun (WGS) entry which is preliminary data.</text>
</comment>
<dbReference type="CDD" id="cd14014">
    <property type="entry name" value="STKc_PknB_like"/>
    <property type="match status" value="1"/>
</dbReference>
<evidence type="ECO:0000256" key="6">
    <source>
        <dbReference type="SAM" id="MobiDB-lite"/>
    </source>
</evidence>
<dbReference type="RefSeq" id="WP_098061665.1">
    <property type="nucleotide sequence ID" value="NZ_PDEP01000004.1"/>
</dbReference>
<dbReference type="InterPro" id="IPR013229">
    <property type="entry name" value="PEGA"/>
</dbReference>
<name>A0A2H3P6I2_9BACT</name>
<organism evidence="8 9">
    <name type="scientific">Longimonas halophila</name>
    <dbReference type="NCBI Taxonomy" id="1469170"/>
    <lineage>
        <taxon>Bacteria</taxon>
        <taxon>Pseudomonadati</taxon>
        <taxon>Rhodothermota</taxon>
        <taxon>Rhodothermia</taxon>
        <taxon>Rhodothermales</taxon>
        <taxon>Salisaetaceae</taxon>
        <taxon>Longimonas</taxon>
    </lineage>
</organism>
<feature type="compositionally biased region" description="Low complexity" evidence="6">
    <location>
        <begin position="318"/>
        <end position="339"/>
    </location>
</feature>
<feature type="region of interest" description="Disordered" evidence="6">
    <location>
        <begin position="535"/>
        <end position="568"/>
    </location>
</feature>
<dbReference type="InterPro" id="IPR000719">
    <property type="entry name" value="Prot_kinase_dom"/>
</dbReference>
<dbReference type="GO" id="GO:0004674">
    <property type="term" value="F:protein serine/threonine kinase activity"/>
    <property type="evidence" value="ECO:0007669"/>
    <property type="project" value="TreeGrafter"/>
</dbReference>
<dbReference type="AlphaFoldDB" id="A0A2H3P6I2"/>
<dbReference type="PANTHER" id="PTHR43289">
    <property type="entry name" value="MITOGEN-ACTIVATED PROTEIN KINASE KINASE KINASE 20-RELATED"/>
    <property type="match status" value="1"/>
</dbReference>
<dbReference type="InterPro" id="IPR017441">
    <property type="entry name" value="Protein_kinase_ATP_BS"/>
</dbReference>
<evidence type="ECO:0000313" key="9">
    <source>
        <dbReference type="Proteomes" id="UP000221024"/>
    </source>
</evidence>
<dbReference type="PROSITE" id="PS00107">
    <property type="entry name" value="PROTEIN_KINASE_ATP"/>
    <property type="match status" value="1"/>
</dbReference>
<evidence type="ECO:0000256" key="1">
    <source>
        <dbReference type="ARBA" id="ARBA00022679"/>
    </source>
</evidence>
<dbReference type="PROSITE" id="PS00108">
    <property type="entry name" value="PROTEIN_KINASE_ST"/>
    <property type="match status" value="1"/>
</dbReference>
<dbReference type="GO" id="GO:0005524">
    <property type="term" value="F:ATP binding"/>
    <property type="evidence" value="ECO:0007669"/>
    <property type="project" value="UniProtKB-UniRule"/>
</dbReference>
<keyword evidence="9" id="KW-1185">Reference proteome</keyword>
<proteinExistence type="predicted"/>
<sequence>MKDDAIGQVVDGYRIESVLGRGGMGVVYKAEDVALSRPVAIKRVNPSQANRDMFLHRFRAEARALARIDSPHIVSVYALRDTDLGLLIVMEYVNGGTLEDRLESGPMPLEEALPLFKQMLQAFGDAHKAGVIHRDIKPQNIMLTQDSMVKVTDFGIAKMRTQDTGKTMTQGGQGGTLKYMSPEQISDIEAVDDTSDIYALGMVAYQMLVGTLPFNDTETDFDIMRKVVEGKLPSPAEYRADLPAPLVELITTATAQKQGDRYQSTDAMMAVVEAFEQEAEVDTAGAPQPQAPTGTSEPPSIDVDDLSETPPDGETVLADSSSDAETTATATAVGSETVGGETVLASPDHEAATGPDSDTADGSVRPRWLWGAAAVALLALVGGVWALGGSGGDAASLTIRTEPEAATVYIEDDSVGVTPLRDYTRAAGPVQVRLVKSGYVPVDTTLQLAASTPHTLSDVSLTRARTRLAVETDPSDARVFVDDAAVGTTPLDSAIQVPTGEHVLRIEKDGYAPVDTTLTLEDRDEPVQMSIALAAASGDTLPPGTTPRSNTPPRDASPQAPSPATPGTATLAVQAQPAGQIEVGGEAASGQGTFEVAAGQQQVMCTHPDYGSVRTTVVVRAGEREQLQCYFERPVRVNSEPWGSVWINSERTNRTTPTEEPLYLGPGTHEVQVRIDRQDRILSGGAVRITRNGTDERERFTGYTYTLTIEPSFEPVEYAITFTD</sequence>
<gene>
    <name evidence="8" type="ORF">CRI93_05720</name>
</gene>
<accession>A0A2H3P6I2</accession>
<dbReference type="PANTHER" id="PTHR43289:SF6">
    <property type="entry name" value="SERINE_THREONINE-PROTEIN KINASE NEKL-3"/>
    <property type="match status" value="1"/>
</dbReference>
<evidence type="ECO:0000256" key="4">
    <source>
        <dbReference type="ARBA" id="ARBA00022840"/>
    </source>
</evidence>
<feature type="domain" description="Protein kinase" evidence="7">
    <location>
        <begin position="13"/>
        <end position="275"/>
    </location>
</feature>
<keyword evidence="2 5" id="KW-0547">Nucleotide-binding</keyword>
<dbReference type="Gene3D" id="3.30.200.20">
    <property type="entry name" value="Phosphorylase Kinase, domain 1"/>
    <property type="match status" value="1"/>
</dbReference>
<keyword evidence="3" id="KW-0418">Kinase</keyword>
<dbReference type="SMART" id="SM00220">
    <property type="entry name" value="S_TKc"/>
    <property type="match status" value="1"/>
</dbReference>
<dbReference type="Proteomes" id="UP000221024">
    <property type="component" value="Unassembled WGS sequence"/>
</dbReference>
<dbReference type="OrthoDB" id="9813021at2"/>
<reference evidence="8 9" key="1">
    <citation type="submission" date="2017-10" db="EMBL/GenBank/DDBJ databases">
        <title>Draft genome of Longimonas halophila.</title>
        <authorList>
            <person name="Goh K.M."/>
            <person name="Shamsir M.S."/>
            <person name="Lim S.W."/>
        </authorList>
    </citation>
    <scope>NUCLEOTIDE SEQUENCE [LARGE SCALE GENOMIC DNA]</scope>
    <source>
        <strain evidence="8 9">KCTC 42399</strain>
    </source>
</reference>
<dbReference type="Gene3D" id="1.10.510.10">
    <property type="entry name" value="Transferase(Phosphotransferase) domain 1"/>
    <property type="match status" value="1"/>
</dbReference>
<evidence type="ECO:0000259" key="7">
    <source>
        <dbReference type="PROSITE" id="PS50011"/>
    </source>
</evidence>
<dbReference type="SUPFAM" id="SSF56112">
    <property type="entry name" value="Protein kinase-like (PK-like)"/>
    <property type="match status" value="1"/>
</dbReference>
<evidence type="ECO:0000256" key="3">
    <source>
        <dbReference type="ARBA" id="ARBA00022777"/>
    </source>
</evidence>
<dbReference type="Pfam" id="PF00069">
    <property type="entry name" value="Pkinase"/>
    <property type="match status" value="1"/>
</dbReference>
<evidence type="ECO:0000256" key="2">
    <source>
        <dbReference type="ARBA" id="ARBA00022741"/>
    </source>
</evidence>
<feature type="binding site" evidence="5">
    <location>
        <position position="42"/>
    </location>
    <ligand>
        <name>ATP</name>
        <dbReference type="ChEBI" id="CHEBI:30616"/>
    </ligand>
</feature>
<dbReference type="EMBL" id="PDEP01000004">
    <property type="protein sequence ID" value="PEN07942.1"/>
    <property type="molecule type" value="Genomic_DNA"/>
</dbReference>